<comment type="caution">
    <text evidence="10">The sequence shown here is derived from an EMBL/GenBank/DDBJ whole genome shotgun (WGS) entry which is preliminary data.</text>
</comment>
<dbReference type="InterPro" id="IPR050250">
    <property type="entry name" value="Macrolide_Exporter_MacB"/>
</dbReference>
<feature type="transmembrane region" description="Helical" evidence="7">
    <location>
        <begin position="441"/>
        <end position="463"/>
    </location>
</feature>
<dbReference type="EMBL" id="BMQB01000008">
    <property type="protein sequence ID" value="GGK02023.1"/>
    <property type="molecule type" value="Genomic_DNA"/>
</dbReference>
<dbReference type="InterPro" id="IPR003838">
    <property type="entry name" value="ABC3_permease_C"/>
</dbReference>
<feature type="transmembrane region" description="Helical" evidence="7">
    <location>
        <begin position="825"/>
        <end position="845"/>
    </location>
</feature>
<keyword evidence="11" id="KW-1185">Reference proteome</keyword>
<dbReference type="GO" id="GO:0005886">
    <property type="term" value="C:plasma membrane"/>
    <property type="evidence" value="ECO:0007669"/>
    <property type="project" value="UniProtKB-SubCell"/>
</dbReference>
<evidence type="ECO:0000256" key="1">
    <source>
        <dbReference type="ARBA" id="ARBA00004651"/>
    </source>
</evidence>
<feature type="domain" description="ABC3 transporter permease C-terminal" evidence="8">
    <location>
        <begin position="734"/>
        <end position="851"/>
    </location>
</feature>
<comment type="similarity">
    <text evidence="6">Belongs to the ABC-4 integral membrane protein family.</text>
</comment>
<proteinExistence type="inferred from homology"/>
<organism evidence="10 11">
    <name type="scientific">Pilimelia anulata</name>
    <dbReference type="NCBI Taxonomy" id="53371"/>
    <lineage>
        <taxon>Bacteria</taxon>
        <taxon>Bacillati</taxon>
        <taxon>Actinomycetota</taxon>
        <taxon>Actinomycetes</taxon>
        <taxon>Micromonosporales</taxon>
        <taxon>Micromonosporaceae</taxon>
        <taxon>Pilimelia</taxon>
    </lineage>
</organism>
<dbReference type="GO" id="GO:0022857">
    <property type="term" value="F:transmembrane transporter activity"/>
    <property type="evidence" value="ECO:0007669"/>
    <property type="project" value="TreeGrafter"/>
</dbReference>
<evidence type="ECO:0000313" key="10">
    <source>
        <dbReference type="EMBL" id="GGK02023.1"/>
    </source>
</evidence>
<dbReference type="AlphaFoldDB" id="A0A8J3BD79"/>
<feature type="transmembrane region" description="Helical" evidence="7">
    <location>
        <begin position="496"/>
        <end position="519"/>
    </location>
</feature>
<evidence type="ECO:0000256" key="2">
    <source>
        <dbReference type="ARBA" id="ARBA00022475"/>
    </source>
</evidence>
<dbReference type="PANTHER" id="PTHR30572">
    <property type="entry name" value="MEMBRANE COMPONENT OF TRANSPORTER-RELATED"/>
    <property type="match status" value="1"/>
</dbReference>
<evidence type="ECO:0000256" key="7">
    <source>
        <dbReference type="SAM" id="Phobius"/>
    </source>
</evidence>
<name>A0A8J3BD79_9ACTN</name>
<evidence type="ECO:0000259" key="9">
    <source>
        <dbReference type="Pfam" id="PF12704"/>
    </source>
</evidence>
<keyword evidence="3 7" id="KW-0812">Transmembrane</keyword>
<feature type="domain" description="MacB-like periplasmic core" evidence="9">
    <location>
        <begin position="18"/>
        <end position="240"/>
    </location>
</feature>
<comment type="subcellular location">
    <subcellularLocation>
        <location evidence="1">Cell membrane</location>
        <topology evidence="1">Multi-pass membrane protein</topology>
    </subcellularLocation>
</comment>
<accession>A0A8J3BD79</accession>
<dbReference type="Pfam" id="PF02687">
    <property type="entry name" value="FtsX"/>
    <property type="match status" value="2"/>
</dbReference>
<reference evidence="10" key="1">
    <citation type="journal article" date="2014" name="Int. J. Syst. Evol. Microbiol.">
        <title>Complete genome sequence of Corynebacterium casei LMG S-19264T (=DSM 44701T), isolated from a smear-ripened cheese.</title>
        <authorList>
            <consortium name="US DOE Joint Genome Institute (JGI-PGF)"/>
            <person name="Walter F."/>
            <person name="Albersmeier A."/>
            <person name="Kalinowski J."/>
            <person name="Ruckert C."/>
        </authorList>
    </citation>
    <scope>NUCLEOTIDE SEQUENCE</scope>
    <source>
        <strain evidence="10">JCM 3090</strain>
    </source>
</reference>
<feature type="transmembrane region" description="Helical" evidence="7">
    <location>
        <begin position="727"/>
        <end position="756"/>
    </location>
</feature>
<gene>
    <name evidence="10" type="ORF">GCM10010123_34980</name>
</gene>
<protein>
    <submittedName>
        <fullName evidence="10">ABC transporter</fullName>
    </submittedName>
</protein>
<evidence type="ECO:0000256" key="4">
    <source>
        <dbReference type="ARBA" id="ARBA00022989"/>
    </source>
</evidence>
<keyword evidence="2" id="KW-1003">Cell membrane</keyword>
<sequence>MLRANLRGLLHRKLRLTLAVIAIVLGIGFFSGALVLSDTLGSRFESMFSSISTNVAVEVSARTDPNQGQPQRPPTLTEAELARIRAVDGVGAVGANVQGMNVVPYDQRTGKPLPGGGAPQFGFGIEPGGDPMNVIELREGRWPAAPTEVALTKHTASLTHTALGQKIKVFIPRLQRPVEYTVVGLGGYAGGRDSLGGESMVLLPMAEAQLAFYGRVGQYGGVSLAARDGVSDEALRDRVAGVLPATFEAKTGAQSSADQAAAISDAISGVTTYVLTPFAGVALVVGIFLIFNTFNVLVTQRARELAMMRALGAGRGQVTWSVLVEALIVGAVGATLGLGLGIGIGALGTWALSALGDSPLPGSGIDVGAGTVLSAYGIGILVTVVAALIPAVRASRVPPLAAMREIAHTDKPLRLRAVAGAVVGLAAVGLVVAGLRAKGDGLTLVAVGCVVTFLAAIVLAPLITRPVGRLIGALVGWGVPGRLGVRNAVRNPRRTAVTAAALMIGIMLVTAASVIATSFKESITKELDSTLGTELTVTTGFAAPPDGTIGFSEAAAARVRALPGVQDVVTFHMTVGAKLNGTVYESVGAGTLDNVAAAERTMGLERVRGEVRALNAGELVADEKTVKDRGWNLGDTIRVGLPGGERPYKLVGVSAATPLWTNFVMLPTSAAADFAGPLASQAMVDVRDGADVAAVKQQVTDIMVDFPSVTVADKEETTKQLTTLFDIAITIITVLLSLAMLIALLGILNTLLLSIIERTRELGMLRAIGLGRGGVVRMVGTEAVLMSIFGGLLGIAVGLGIGAALAKALEYQEFTSGVWVPWGQLIAAVIVAAVAGVFAAIIPAVRAARLNVLNAIAYE</sequence>
<feature type="transmembrane region" description="Helical" evidence="7">
    <location>
        <begin position="319"/>
        <end position="352"/>
    </location>
</feature>
<feature type="transmembrane region" description="Helical" evidence="7">
    <location>
        <begin position="372"/>
        <end position="392"/>
    </location>
</feature>
<keyword evidence="5 7" id="KW-0472">Membrane</keyword>
<feature type="transmembrane region" description="Helical" evidence="7">
    <location>
        <begin position="783"/>
        <end position="805"/>
    </location>
</feature>
<keyword evidence="4 7" id="KW-1133">Transmembrane helix</keyword>
<reference evidence="10" key="2">
    <citation type="submission" date="2020-09" db="EMBL/GenBank/DDBJ databases">
        <authorList>
            <person name="Sun Q."/>
            <person name="Ohkuma M."/>
        </authorList>
    </citation>
    <scope>NUCLEOTIDE SEQUENCE</scope>
    <source>
        <strain evidence="10">JCM 3090</strain>
    </source>
</reference>
<evidence type="ECO:0000259" key="8">
    <source>
        <dbReference type="Pfam" id="PF02687"/>
    </source>
</evidence>
<dbReference type="InterPro" id="IPR025857">
    <property type="entry name" value="MacB_PCD"/>
</dbReference>
<evidence type="ECO:0000313" key="11">
    <source>
        <dbReference type="Proteomes" id="UP000649739"/>
    </source>
</evidence>
<feature type="domain" description="MacB-like periplasmic core" evidence="9">
    <location>
        <begin position="495"/>
        <end position="701"/>
    </location>
</feature>
<evidence type="ECO:0000256" key="5">
    <source>
        <dbReference type="ARBA" id="ARBA00023136"/>
    </source>
</evidence>
<feature type="domain" description="ABC3 transporter permease C-terminal" evidence="8">
    <location>
        <begin position="278"/>
        <end position="399"/>
    </location>
</feature>
<feature type="transmembrane region" description="Helical" evidence="7">
    <location>
        <begin position="278"/>
        <end position="298"/>
    </location>
</feature>
<evidence type="ECO:0000256" key="6">
    <source>
        <dbReference type="ARBA" id="ARBA00038076"/>
    </source>
</evidence>
<dbReference type="PANTHER" id="PTHR30572:SF4">
    <property type="entry name" value="ABC TRANSPORTER PERMEASE YTRF"/>
    <property type="match status" value="1"/>
</dbReference>
<evidence type="ECO:0000256" key="3">
    <source>
        <dbReference type="ARBA" id="ARBA00022692"/>
    </source>
</evidence>
<dbReference type="Proteomes" id="UP000649739">
    <property type="component" value="Unassembled WGS sequence"/>
</dbReference>
<dbReference type="RefSeq" id="WP_189171260.1">
    <property type="nucleotide sequence ID" value="NZ_BMQB01000008.1"/>
</dbReference>
<feature type="transmembrane region" description="Helical" evidence="7">
    <location>
        <begin position="413"/>
        <end position="435"/>
    </location>
</feature>
<dbReference type="Pfam" id="PF12704">
    <property type="entry name" value="MacB_PCD"/>
    <property type="match status" value="2"/>
</dbReference>